<evidence type="ECO:0000256" key="1">
    <source>
        <dbReference type="ARBA" id="ARBA00022670"/>
    </source>
</evidence>
<keyword evidence="7" id="KW-1133">Transmembrane helix</keyword>
<dbReference type="GO" id="GO:0004222">
    <property type="term" value="F:metalloendopeptidase activity"/>
    <property type="evidence" value="ECO:0007669"/>
    <property type="project" value="InterPro"/>
</dbReference>
<proteinExistence type="inferred from homology"/>
<dbReference type="OrthoDB" id="9810445at2"/>
<evidence type="ECO:0000256" key="6">
    <source>
        <dbReference type="RuleBase" id="RU003983"/>
    </source>
</evidence>
<evidence type="ECO:0000256" key="7">
    <source>
        <dbReference type="SAM" id="Phobius"/>
    </source>
</evidence>
<keyword evidence="7" id="KW-0812">Transmembrane</keyword>
<dbReference type="CDD" id="cd07332">
    <property type="entry name" value="M48C_Oma1_like"/>
    <property type="match status" value="1"/>
</dbReference>
<dbReference type="Proteomes" id="UP000318126">
    <property type="component" value="Unassembled WGS sequence"/>
</dbReference>
<name>A0A553JUI2_SHEHA</name>
<feature type="transmembrane region" description="Helical" evidence="7">
    <location>
        <begin position="95"/>
        <end position="116"/>
    </location>
</feature>
<organism evidence="10 11">
    <name type="scientific">Shewanella hanedai</name>
    <name type="common">Alteromonas hanedai</name>
    <dbReference type="NCBI Taxonomy" id="25"/>
    <lineage>
        <taxon>Bacteria</taxon>
        <taxon>Pseudomonadati</taxon>
        <taxon>Pseudomonadota</taxon>
        <taxon>Gammaproteobacteria</taxon>
        <taxon>Alteromonadales</taxon>
        <taxon>Shewanellaceae</taxon>
        <taxon>Shewanella</taxon>
    </lineage>
</organism>
<feature type="domain" description="Peptidase M48" evidence="8">
    <location>
        <begin position="159"/>
        <end position="338"/>
    </location>
</feature>
<comment type="similarity">
    <text evidence="6">Belongs to the peptidase M48 family.</text>
</comment>
<dbReference type="Pfam" id="PF01435">
    <property type="entry name" value="Peptidase_M48"/>
    <property type="match status" value="1"/>
</dbReference>
<reference evidence="11" key="1">
    <citation type="submission" date="2019-07" db="EMBL/GenBank/DDBJ databases">
        <title>Shewanella sp. YLB-08 draft genomic sequence.</title>
        <authorList>
            <person name="Yu L."/>
        </authorList>
    </citation>
    <scope>NUCLEOTIDE SEQUENCE [LARGE SCALE GENOMIC DNA]</scope>
    <source>
        <strain evidence="11">JCM 20706</strain>
    </source>
</reference>
<evidence type="ECO:0000313" key="11">
    <source>
        <dbReference type="Proteomes" id="UP000318126"/>
    </source>
</evidence>
<accession>A0A553JUI2</accession>
<evidence type="ECO:0000259" key="8">
    <source>
        <dbReference type="Pfam" id="PF01435"/>
    </source>
</evidence>
<evidence type="ECO:0000256" key="5">
    <source>
        <dbReference type="ARBA" id="ARBA00023049"/>
    </source>
</evidence>
<keyword evidence="4 6" id="KW-0862">Zinc</keyword>
<comment type="cofactor">
    <cofactor evidence="6">
        <name>Zn(2+)</name>
        <dbReference type="ChEBI" id="CHEBI:29105"/>
    </cofactor>
    <text evidence="6">Binds 1 zinc ion per subunit.</text>
</comment>
<evidence type="ECO:0000256" key="3">
    <source>
        <dbReference type="ARBA" id="ARBA00022801"/>
    </source>
</evidence>
<keyword evidence="5 6" id="KW-0482">Metalloprotease</keyword>
<feature type="domain" description="DUF7092" evidence="9">
    <location>
        <begin position="5"/>
        <end position="81"/>
    </location>
</feature>
<evidence type="ECO:0000313" key="10">
    <source>
        <dbReference type="EMBL" id="TRY16113.1"/>
    </source>
</evidence>
<dbReference type="Pfam" id="PF23368">
    <property type="entry name" value="DUF7092"/>
    <property type="match status" value="1"/>
</dbReference>
<keyword evidence="3 6" id="KW-0378">Hydrolase</keyword>
<dbReference type="EMBL" id="VKGK01000001">
    <property type="protein sequence ID" value="TRY16113.1"/>
    <property type="molecule type" value="Genomic_DNA"/>
</dbReference>
<keyword evidence="11" id="KW-1185">Reference proteome</keyword>
<dbReference type="PANTHER" id="PTHR22726:SF1">
    <property type="entry name" value="METALLOENDOPEPTIDASE OMA1, MITOCHONDRIAL"/>
    <property type="match status" value="1"/>
</dbReference>
<keyword evidence="1 6" id="KW-0645">Protease</keyword>
<dbReference type="GO" id="GO:0051603">
    <property type="term" value="P:proteolysis involved in protein catabolic process"/>
    <property type="evidence" value="ECO:0007669"/>
    <property type="project" value="TreeGrafter"/>
</dbReference>
<evidence type="ECO:0000259" key="9">
    <source>
        <dbReference type="Pfam" id="PF23368"/>
    </source>
</evidence>
<dbReference type="InterPro" id="IPR001915">
    <property type="entry name" value="Peptidase_M48"/>
</dbReference>
<dbReference type="GO" id="GO:0046872">
    <property type="term" value="F:metal ion binding"/>
    <property type="evidence" value="ECO:0007669"/>
    <property type="project" value="UniProtKB-KW"/>
</dbReference>
<comment type="caution">
    <text evidence="10">The sequence shown here is derived from an EMBL/GenBank/DDBJ whole genome shotgun (WGS) entry which is preliminary data.</text>
</comment>
<dbReference type="Gene3D" id="3.30.2010.10">
    <property type="entry name" value="Metalloproteases ('zincins'), catalytic domain"/>
    <property type="match status" value="1"/>
</dbReference>
<dbReference type="InterPro" id="IPR055518">
    <property type="entry name" value="DUF7092"/>
</dbReference>
<dbReference type="GO" id="GO:0016020">
    <property type="term" value="C:membrane"/>
    <property type="evidence" value="ECO:0007669"/>
    <property type="project" value="TreeGrafter"/>
</dbReference>
<dbReference type="RefSeq" id="WP_143562558.1">
    <property type="nucleotide sequence ID" value="NZ_BMPL01000022.1"/>
</dbReference>
<gene>
    <name evidence="10" type="ORF">FN961_00310</name>
</gene>
<keyword evidence="2" id="KW-0479">Metal-binding</keyword>
<dbReference type="InterPro" id="IPR051156">
    <property type="entry name" value="Mito/Outer_Membr_Metalloprot"/>
</dbReference>
<evidence type="ECO:0000256" key="4">
    <source>
        <dbReference type="ARBA" id="ARBA00022833"/>
    </source>
</evidence>
<dbReference type="PANTHER" id="PTHR22726">
    <property type="entry name" value="METALLOENDOPEPTIDASE OMA1"/>
    <property type="match status" value="1"/>
</dbReference>
<keyword evidence="7" id="KW-0472">Membrane</keyword>
<sequence>MTETVKGHLIAPQNSTKHAAELTLGSNGFIILKSEAHQYQCQLDAVTLSDALGSMPRNMTFASGWVFISSDGNKLNTWINRHSKTPLLVRLERNLLLICLATVVTALTAYGLYVYAVPKAAKWVASHLPVELSRELGEQGLTMLDEMGFEASKLEQKEQDKLQLRFDDLINKLKEQGVEFTHPPKMTLRFASDGANAFALADGTVVLTDAMVKLANEKLQLEGVILHELGHVHKEHVMTNLVQTAILSITAAMVVGDSSGISDTLTSIAVIGGGLTYSRIHESEADDFAAQQLYSWHQSTEPLATLFEKLHKQQPVDLPGWASTHPALDDRIETLRHYQPPPQPTAH</sequence>
<evidence type="ECO:0000256" key="2">
    <source>
        <dbReference type="ARBA" id="ARBA00022723"/>
    </source>
</evidence>
<dbReference type="AlphaFoldDB" id="A0A553JUI2"/>
<protein>
    <submittedName>
        <fullName evidence="10">M48 family metallopeptidase</fullName>
    </submittedName>
</protein>